<evidence type="ECO:0000256" key="6">
    <source>
        <dbReference type="ARBA" id="ARBA00023136"/>
    </source>
</evidence>
<dbReference type="OrthoDB" id="9814637at2"/>
<keyword evidence="3" id="KW-0813">Transport</keyword>
<dbReference type="InterPro" id="IPR003423">
    <property type="entry name" value="OMP_efflux"/>
</dbReference>
<evidence type="ECO:0000259" key="10">
    <source>
        <dbReference type="PROSITE" id="PS51123"/>
    </source>
</evidence>
<dbReference type="HOGENOM" id="CLU_012817_0_0_4"/>
<dbReference type="Gene3D" id="3.30.1330.60">
    <property type="entry name" value="OmpA-like domain"/>
    <property type="match status" value="1"/>
</dbReference>
<dbReference type="NCBIfam" id="TIGR01844">
    <property type="entry name" value="type_I_sec_TolC"/>
    <property type="match status" value="1"/>
</dbReference>
<dbReference type="KEGG" id="rfr:Rfer_3762"/>
<dbReference type="Pfam" id="PF00691">
    <property type="entry name" value="OmpA"/>
    <property type="match status" value="1"/>
</dbReference>
<dbReference type="PANTHER" id="PTHR30026">
    <property type="entry name" value="OUTER MEMBRANE PROTEIN TOLC"/>
    <property type="match status" value="1"/>
</dbReference>
<evidence type="ECO:0000256" key="9">
    <source>
        <dbReference type="SAM" id="SignalP"/>
    </source>
</evidence>
<dbReference type="eggNOG" id="COG1538">
    <property type="taxonomic scope" value="Bacteria"/>
</dbReference>
<organism evidence="11 12">
    <name type="scientific">Albidiferax ferrireducens (strain ATCC BAA-621 / DSM 15236 / T118)</name>
    <name type="common">Rhodoferax ferrireducens</name>
    <dbReference type="NCBI Taxonomy" id="338969"/>
    <lineage>
        <taxon>Bacteria</taxon>
        <taxon>Pseudomonadati</taxon>
        <taxon>Pseudomonadota</taxon>
        <taxon>Betaproteobacteria</taxon>
        <taxon>Burkholderiales</taxon>
        <taxon>Comamonadaceae</taxon>
        <taxon>Rhodoferax</taxon>
    </lineage>
</organism>
<evidence type="ECO:0000313" key="11">
    <source>
        <dbReference type="EMBL" id="ABD71462.1"/>
    </source>
</evidence>
<dbReference type="SUPFAM" id="SSF56954">
    <property type="entry name" value="Outer membrane efflux proteins (OEP)"/>
    <property type="match status" value="1"/>
</dbReference>
<dbReference type="SUPFAM" id="SSF103088">
    <property type="entry name" value="OmpA-like"/>
    <property type="match status" value="1"/>
</dbReference>
<accession>Q21RZ1</accession>
<dbReference type="Pfam" id="PF02321">
    <property type="entry name" value="OEP"/>
    <property type="match status" value="2"/>
</dbReference>
<dbReference type="PRINTS" id="PR01021">
    <property type="entry name" value="OMPADOMAIN"/>
</dbReference>
<dbReference type="eggNOG" id="COG2885">
    <property type="taxonomic scope" value="Bacteria"/>
</dbReference>
<feature type="domain" description="OmpA-like" evidence="10">
    <location>
        <begin position="488"/>
        <end position="605"/>
    </location>
</feature>
<dbReference type="GO" id="GO:1990281">
    <property type="term" value="C:efflux pump complex"/>
    <property type="evidence" value="ECO:0007669"/>
    <property type="project" value="TreeGrafter"/>
</dbReference>
<dbReference type="PRINTS" id="PR01023">
    <property type="entry name" value="NAFLGMOTY"/>
</dbReference>
<feature type="chain" id="PRO_5004200597" evidence="9">
    <location>
        <begin position="23"/>
        <end position="609"/>
    </location>
</feature>
<dbReference type="Proteomes" id="UP000008332">
    <property type="component" value="Chromosome"/>
</dbReference>
<keyword evidence="7" id="KW-0998">Cell outer membrane</keyword>
<gene>
    <name evidence="11" type="ordered locus">Rfer_3762</name>
</gene>
<dbReference type="InterPro" id="IPR006664">
    <property type="entry name" value="OMP_bac"/>
</dbReference>
<name>Q21RZ1_ALBFT</name>
<dbReference type="GO" id="GO:0015562">
    <property type="term" value="F:efflux transmembrane transporter activity"/>
    <property type="evidence" value="ECO:0007669"/>
    <property type="project" value="InterPro"/>
</dbReference>
<dbReference type="AlphaFoldDB" id="Q21RZ1"/>
<keyword evidence="4" id="KW-1134">Transmembrane beta strand</keyword>
<evidence type="ECO:0000256" key="7">
    <source>
        <dbReference type="ARBA" id="ARBA00023237"/>
    </source>
</evidence>
<keyword evidence="6 8" id="KW-0472">Membrane</keyword>
<dbReference type="PANTHER" id="PTHR30026:SF22">
    <property type="entry name" value="OUTER MEMBRANE EFFLUX PROTEIN"/>
    <property type="match status" value="1"/>
</dbReference>
<dbReference type="InterPro" id="IPR006665">
    <property type="entry name" value="OmpA-like"/>
</dbReference>
<feature type="signal peptide" evidence="9">
    <location>
        <begin position="1"/>
        <end position="22"/>
    </location>
</feature>
<dbReference type="EMBL" id="CP000267">
    <property type="protein sequence ID" value="ABD71462.1"/>
    <property type="molecule type" value="Genomic_DNA"/>
</dbReference>
<dbReference type="GO" id="GO:0009279">
    <property type="term" value="C:cell outer membrane"/>
    <property type="evidence" value="ECO:0007669"/>
    <property type="project" value="UniProtKB-SubCell"/>
</dbReference>
<dbReference type="InterPro" id="IPR010130">
    <property type="entry name" value="T1SS_OMP_TolC"/>
</dbReference>
<dbReference type="CDD" id="cd07185">
    <property type="entry name" value="OmpA_C-like"/>
    <property type="match status" value="1"/>
</dbReference>
<evidence type="ECO:0000256" key="8">
    <source>
        <dbReference type="PROSITE-ProRule" id="PRU00473"/>
    </source>
</evidence>
<evidence type="ECO:0000313" key="12">
    <source>
        <dbReference type="Proteomes" id="UP000008332"/>
    </source>
</evidence>
<sequence length="609" mass="66338">MGCKRTLSLLAVAVLSGLGVQAQSLPEPLVKAARKAVVSNPEVQARWNGFKAAGNERDVARGGFLPQLDLTASTGREDRDSPVVGNVGSYNVNAARLTLNQMLFDGMFTANEARRLGYAKLTRYYELTEASETAALEAVKAYADVARYRELVDVATQNYVEHKQTTLQVEERANSGVGRRVDVEQANGRLALAESNLLTELTNLHDVSARYLRVVGEKPPANLPPLPEPFKLGTLPASTEALMLDGLQGSPTLNAAIENVRASKMGIESRKAAYMPRVDFRAYASHDNNTGGVSGGTRVNGVELVLNYNLFRGGADKARERQAVDQKEQARDLQEKACRDVRQTLSIAYSDVRSLSEQQRYMDQHRLSTEKSREAYRQQFDIGQRTLLDLLDSQNEYFEATRSYINARYNQVAAQARTLAGMGQLVTALGVNREDMPSLQDAGQDRSGIDPAELCPLEESMVDTLDKIKAETVIPSRARAVAPVVQKPAPTKVSLSADTLFDSGKSNLKAEGLRSLDSLLARIKGVQLDVVIAVGHTDSVGSEEFNNRLSLARAESVRAYLVGKGVDVKRVRAVGKGESQPIADNATEAGHAKNRRVDVEALEATIPSK</sequence>
<keyword evidence="9" id="KW-0732">Signal</keyword>
<comment type="similarity">
    <text evidence="2">Belongs to the outer membrane factor (OMF) (TC 1.B.17) family.</text>
</comment>
<evidence type="ECO:0000256" key="3">
    <source>
        <dbReference type="ARBA" id="ARBA00022448"/>
    </source>
</evidence>
<reference evidence="12" key="1">
    <citation type="submission" date="2006-02" db="EMBL/GenBank/DDBJ databases">
        <title>Complete sequence of chromosome of Rhodoferax ferrireducens DSM 15236.</title>
        <authorList>
            <person name="Copeland A."/>
            <person name="Lucas S."/>
            <person name="Lapidus A."/>
            <person name="Barry K."/>
            <person name="Detter J.C."/>
            <person name="Glavina del Rio T."/>
            <person name="Hammon N."/>
            <person name="Israni S."/>
            <person name="Pitluck S."/>
            <person name="Brettin T."/>
            <person name="Bruce D."/>
            <person name="Han C."/>
            <person name="Tapia R."/>
            <person name="Gilna P."/>
            <person name="Kiss H."/>
            <person name="Schmutz J."/>
            <person name="Larimer F."/>
            <person name="Land M."/>
            <person name="Kyrpides N."/>
            <person name="Ivanova N."/>
            <person name="Richardson P."/>
        </authorList>
    </citation>
    <scope>NUCLEOTIDE SEQUENCE [LARGE SCALE GENOMIC DNA]</scope>
    <source>
        <strain evidence="12">ATCC BAA-621 / DSM 15236 / T118</strain>
    </source>
</reference>
<dbReference type="Gene3D" id="1.20.1600.10">
    <property type="entry name" value="Outer membrane efflux proteins (OEP)"/>
    <property type="match status" value="1"/>
</dbReference>
<keyword evidence="5" id="KW-0812">Transmembrane</keyword>
<dbReference type="PROSITE" id="PS51123">
    <property type="entry name" value="OMPA_2"/>
    <property type="match status" value="1"/>
</dbReference>
<protein>
    <submittedName>
        <fullName evidence="11">Type I secretion outer membrane protein, TolC</fullName>
    </submittedName>
</protein>
<dbReference type="GO" id="GO:0015288">
    <property type="term" value="F:porin activity"/>
    <property type="evidence" value="ECO:0007669"/>
    <property type="project" value="TreeGrafter"/>
</dbReference>
<dbReference type="InterPro" id="IPR036737">
    <property type="entry name" value="OmpA-like_sf"/>
</dbReference>
<keyword evidence="12" id="KW-1185">Reference proteome</keyword>
<evidence type="ECO:0000256" key="4">
    <source>
        <dbReference type="ARBA" id="ARBA00022452"/>
    </source>
</evidence>
<evidence type="ECO:0000256" key="2">
    <source>
        <dbReference type="ARBA" id="ARBA00007613"/>
    </source>
</evidence>
<proteinExistence type="inferred from homology"/>
<evidence type="ECO:0000256" key="5">
    <source>
        <dbReference type="ARBA" id="ARBA00022692"/>
    </source>
</evidence>
<comment type="subcellular location">
    <subcellularLocation>
        <location evidence="1">Cell outer membrane</location>
    </subcellularLocation>
</comment>
<evidence type="ECO:0000256" key="1">
    <source>
        <dbReference type="ARBA" id="ARBA00004442"/>
    </source>
</evidence>
<dbReference type="InterPro" id="IPR051906">
    <property type="entry name" value="TolC-like"/>
</dbReference>
<dbReference type="STRING" id="338969.Rfer_3762"/>